<comment type="caution">
    <text evidence="2">The sequence shown here is derived from an EMBL/GenBank/DDBJ whole genome shotgun (WGS) entry which is preliminary data.</text>
</comment>
<dbReference type="PANTHER" id="PTHR21198:SF7">
    <property type="entry name" value="ASPARTATE-GLUTAMATE RACEMASE FAMILY"/>
    <property type="match status" value="1"/>
</dbReference>
<organism evidence="2 3">
    <name type="scientific">Sphaerisporangium dianthi</name>
    <dbReference type="NCBI Taxonomy" id="1436120"/>
    <lineage>
        <taxon>Bacteria</taxon>
        <taxon>Bacillati</taxon>
        <taxon>Actinomycetota</taxon>
        <taxon>Actinomycetes</taxon>
        <taxon>Streptosporangiales</taxon>
        <taxon>Streptosporangiaceae</taxon>
        <taxon>Sphaerisporangium</taxon>
    </lineage>
</organism>
<evidence type="ECO:0000313" key="3">
    <source>
        <dbReference type="Proteomes" id="UP001596004"/>
    </source>
</evidence>
<keyword evidence="1" id="KW-0413">Isomerase</keyword>
<dbReference type="InterPro" id="IPR015942">
    <property type="entry name" value="Asp/Glu/hydantoin_racemase"/>
</dbReference>
<dbReference type="Pfam" id="PF01177">
    <property type="entry name" value="Asp_Glu_race"/>
    <property type="match status" value="1"/>
</dbReference>
<dbReference type="SUPFAM" id="SSF53681">
    <property type="entry name" value="Aspartate/glutamate racemase"/>
    <property type="match status" value="2"/>
</dbReference>
<protein>
    <submittedName>
        <fullName evidence="2">Aspartate/glutamate racemase family protein</fullName>
    </submittedName>
</protein>
<dbReference type="EMBL" id="JBHSFP010000005">
    <property type="protein sequence ID" value="MFC4531117.1"/>
    <property type="molecule type" value="Genomic_DNA"/>
</dbReference>
<sequence>MDVLGVLGGMGPLASAEFLKTLYHANLHSREQDMPRVLVDSDPGFPDRTEAVAGGPGAQEIGRRLAVRLEDLLARGADRLVMACFTAHHFLPLVDPLIRERVTSLVDVALDELDRADGRFLLLCTEGTRRARVFQSSPLWDRVAARVALPGEPDQELVHRMVYRMKRHGALGDVAPAVDRLRARYGCSGVILGCTEFHLVSGGLTGVLGEANVVDALRAFARTCTAPYRKDLQHAG</sequence>
<keyword evidence="3" id="KW-1185">Reference proteome</keyword>
<dbReference type="Gene3D" id="3.40.50.1860">
    <property type="match status" value="2"/>
</dbReference>
<gene>
    <name evidence="2" type="ORF">ACFO60_10120</name>
</gene>
<proteinExistence type="predicted"/>
<reference evidence="3" key="1">
    <citation type="journal article" date="2019" name="Int. J. Syst. Evol. Microbiol.">
        <title>The Global Catalogue of Microorganisms (GCM) 10K type strain sequencing project: providing services to taxonomists for standard genome sequencing and annotation.</title>
        <authorList>
            <consortium name="The Broad Institute Genomics Platform"/>
            <consortium name="The Broad Institute Genome Sequencing Center for Infectious Disease"/>
            <person name="Wu L."/>
            <person name="Ma J."/>
        </authorList>
    </citation>
    <scope>NUCLEOTIDE SEQUENCE [LARGE SCALE GENOMIC DNA]</scope>
    <source>
        <strain evidence="3">CGMCC 4.7132</strain>
    </source>
</reference>
<evidence type="ECO:0000313" key="2">
    <source>
        <dbReference type="EMBL" id="MFC4531117.1"/>
    </source>
</evidence>
<evidence type="ECO:0000256" key="1">
    <source>
        <dbReference type="ARBA" id="ARBA00023235"/>
    </source>
</evidence>
<dbReference type="RefSeq" id="WP_380839449.1">
    <property type="nucleotide sequence ID" value="NZ_JBHSFP010000005.1"/>
</dbReference>
<dbReference type="Proteomes" id="UP001596004">
    <property type="component" value="Unassembled WGS sequence"/>
</dbReference>
<name>A0ABV9CEP3_9ACTN</name>
<dbReference type="PANTHER" id="PTHR21198">
    <property type="entry name" value="GLUTAMATE RACEMASE"/>
    <property type="match status" value="1"/>
</dbReference>
<dbReference type="InterPro" id="IPR001920">
    <property type="entry name" value="Asp/Glu_race"/>
</dbReference>
<accession>A0ABV9CEP3</accession>